<proteinExistence type="predicted"/>
<dbReference type="PANTHER" id="PTHR30037">
    <property type="entry name" value="DNA-3-METHYLADENINE GLYCOSYLASE 1"/>
    <property type="match status" value="1"/>
</dbReference>
<comment type="caution">
    <text evidence="1">The sequence shown here is derived from an EMBL/GenBank/DDBJ whole genome shotgun (WGS) entry which is preliminary data.</text>
</comment>
<name>A0A840ATI9_9HYPH</name>
<dbReference type="AlphaFoldDB" id="A0A840ATI9"/>
<keyword evidence="2" id="KW-1185">Reference proteome</keyword>
<dbReference type="Pfam" id="PF03352">
    <property type="entry name" value="Adenine_glyco"/>
    <property type="match status" value="1"/>
</dbReference>
<gene>
    <name evidence="1" type="ORF">GGR25_003435</name>
</gene>
<dbReference type="Proteomes" id="UP000553963">
    <property type="component" value="Unassembled WGS sequence"/>
</dbReference>
<reference evidence="1 2" key="1">
    <citation type="submission" date="2020-08" db="EMBL/GenBank/DDBJ databases">
        <title>Genomic Encyclopedia of Type Strains, Phase IV (KMG-IV): sequencing the most valuable type-strain genomes for metagenomic binning, comparative biology and taxonomic classification.</title>
        <authorList>
            <person name="Goeker M."/>
        </authorList>
    </citation>
    <scope>NUCLEOTIDE SEQUENCE [LARGE SCALE GENOMIC DNA]</scope>
    <source>
        <strain evidence="1 2">DSM 25966</strain>
    </source>
</reference>
<dbReference type="PANTHER" id="PTHR30037:SF3">
    <property type="entry name" value="BLR0857 PROTEIN"/>
    <property type="match status" value="1"/>
</dbReference>
<protein>
    <submittedName>
        <fullName evidence="1">3-methyladenine DNA glycosylase Tag</fullName>
    </submittedName>
</protein>
<dbReference type="EMBL" id="JACIDS010000004">
    <property type="protein sequence ID" value="MBB3932377.1"/>
    <property type="molecule type" value="Genomic_DNA"/>
</dbReference>
<evidence type="ECO:0000313" key="2">
    <source>
        <dbReference type="Proteomes" id="UP000553963"/>
    </source>
</evidence>
<dbReference type="RefSeq" id="WP_183400018.1">
    <property type="nucleotide sequence ID" value="NZ_JACIDS010000004.1"/>
</dbReference>
<dbReference type="InterPro" id="IPR011257">
    <property type="entry name" value="DNA_glycosylase"/>
</dbReference>
<evidence type="ECO:0000313" key="1">
    <source>
        <dbReference type="EMBL" id="MBB3932377.1"/>
    </source>
</evidence>
<dbReference type="InterPro" id="IPR052891">
    <property type="entry name" value="DNA-3mA_glycosylase"/>
</dbReference>
<dbReference type="GO" id="GO:0008725">
    <property type="term" value="F:DNA-3-methyladenine glycosylase activity"/>
    <property type="evidence" value="ECO:0007669"/>
    <property type="project" value="InterPro"/>
</dbReference>
<accession>A0A840ATI9</accession>
<dbReference type="SUPFAM" id="SSF48150">
    <property type="entry name" value="DNA-glycosylase"/>
    <property type="match status" value="1"/>
</dbReference>
<dbReference type="InterPro" id="IPR005019">
    <property type="entry name" value="Adenine_glyco"/>
</dbReference>
<dbReference type="Gene3D" id="1.10.340.30">
    <property type="entry name" value="Hypothetical protein, domain 2"/>
    <property type="match status" value="1"/>
</dbReference>
<sequence length="225" mass="24332">MRQFAEIVALAASRKGGIAAVETLLAETPSRTPEQIAALTDDRILAAMTKRIFSAGLSHKMIEAKWPAFEAAFDRFDPAACAFMDDERFDALTRDASIVRNGAKIRAVQANAAFLMDLAREHGSAARFFANWPDADLVGLLDVMKRRGAYLGGDSGMRVLRDIGKPAFVATRAVVAALIREGVIDKAPSAKRDFAAIQAAFNAWSAQSGRDLTQISRILAMSTDD</sequence>
<organism evidence="1 2">
    <name type="scientific">Kaistia hirudinis</name>
    <dbReference type="NCBI Taxonomy" id="1293440"/>
    <lineage>
        <taxon>Bacteria</taxon>
        <taxon>Pseudomonadati</taxon>
        <taxon>Pseudomonadota</taxon>
        <taxon>Alphaproteobacteria</taxon>
        <taxon>Hyphomicrobiales</taxon>
        <taxon>Kaistiaceae</taxon>
        <taxon>Kaistia</taxon>
    </lineage>
</organism>
<dbReference type="GO" id="GO:0006284">
    <property type="term" value="P:base-excision repair"/>
    <property type="evidence" value="ECO:0007669"/>
    <property type="project" value="InterPro"/>
</dbReference>